<comment type="caution">
    <text evidence="10">The sequence shown here is derived from an EMBL/GenBank/DDBJ whole genome shotgun (WGS) entry which is preliminary data.</text>
</comment>
<dbReference type="GO" id="GO:0060271">
    <property type="term" value="P:cilium assembly"/>
    <property type="evidence" value="ECO:0007669"/>
    <property type="project" value="TreeGrafter"/>
</dbReference>
<dbReference type="InterPro" id="IPR042576">
    <property type="entry name" value="TRAF3IP1_N_sf"/>
</dbReference>
<reference evidence="10" key="1">
    <citation type="submission" date="2019-03" db="EMBL/GenBank/DDBJ databases">
        <title>Single cell metagenomics reveals metabolic interactions within the superorganism composed of flagellate Streblomastix strix and complex community of Bacteroidetes bacteria on its surface.</title>
        <authorList>
            <person name="Treitli S.C."/>
            <person name="Kolisko M."/>
            <person name="Husnik F."/>
            <person name="Keeling P."/>
            <person name="Hampl V."/>
        </authorList>
    </citation>
    <scope>NUCLEOTIDE SEQUENCE</scope>
    <source>
        <strain evidence="10">STM</strain>
    </source>
</reference>
<evidence type="ECO:0000256" key="2">
    <source>
        <dbReference type="ARBA" id="ARBA00004430"/>
    </source>
</evidence>
<evidence type="ECO:0000256" key="5">
    <source>
        <dbReference type="ARBA" id="ARBA00023054"/>
    </source>
</evidence>
<dbReference type="GO" id="GO:0005930">
    <property type="term" value="C:axoneme"/>
    <property type="evidence" value="ECO:0007669"/>
    <property type="project" value="UniProtKB-SubCell"/>
</dbReference>
<keyword evidence="7" id="KW-0966">Cell projection</keyword>
<dbReference type="GO" id="GO:0030992">
    <property type="term" value="C:intraciliary transport particle B"/>
    <property type="evidence" value="ECO:0007669"/>
    <property type="project" value="TreeGrafter"/>
</dbReference>
<accession>A0A5J4QVI3</accession>
<dbReference type="GO" id="GO:0008017">
    <property type="term" value="F:microtubule binding"/>
    <property type="evidence" value="ECO:0007669"/>
    <property type="project" value="InterPro"/>
</dbReference>
<evidence type="ECO:0000256" key="8">
    <source>
        <dbReference type="ARBA" id="ARBA00043971"/>
    </source>
</evidence>
<comment type="subcellular location">
    <subcellularLocation>
        <location evidence="2">Cytoplasm</location>
        <location evidence="2">Cytoskeleton</location>
        <location evidence="2">Cilium axoneme</location>
    </subcellularLocation>
    <subcellularLocation>
        <location evidence="1">Cytoplasm</location>
        <location evidence="1">Cytoskeleton</location>
        <location evidence="1">Cilium basal body</location>
    </subcellularLocation>
</comment>
<dbReference type="PANTHER" id="PTHR31363">
    <property type="entry name" value="TRAF3-INTERACTING PROTEIN 1"/>
    <property type="match status" value="1"/>
</dbReference>
<evidence type="ECO:0000256" key="6">
    <source>
        <dbReference type="ARBA" id="ARBA00023212"/>
    </source>
</evidence>
<evidence type="ECO:0000256" key="4">
    <source>
        <dbReference type="ARBA" id="ARBA00022794"/>
    </source>
</evidence>
<comment type="similarity">
    <text evidence="8">Belongs to the TRAF3IP1 family.</text>
</comment>
<keyword evidence="3" id="KW-0963">Cytoplasm</keyword>
<evidence type="ECO:0000259" key="9">
    <source>
        <dbReference type="Pfam" id="PF10243"/>
    </source>
</evidence>
<keyword evidence="6" id="KW-0206">Cytoskeleton</keyword>
<name>A0A5J4QVI3_9ZZZZ</name>
<protein>
    <recommendedName>
        <fullName evidence="9">TRAF3-interacting protein 1 N-terminal domain-containing protein</fullName>
    </recommendedName>
</protein>
<feature type="domain" description="TRAF3-interacting protein 1 N-terminal" evidence="9">
    <location>
        <begin position="14"/>
        <end position="67"/>
    </location>
</feature>
<dbReference type="InterPro" id="IPR040468">
    <property type="entry name" value="TRAF3IP1_N"/>
</dbReference>
<dbReference type="PANTHER" id="PTHR31363:SF0">
    <property type="entry name" value="TRAF3-INTERACTING PROTEIN 1"/>
    <property type="match status" value="1"/>
</dbReference>
<organism evidence="10">
    <name type="scientific">termite gut metagenome</name>
    <dbReference type="NCBI Taxonomy" id="433724"/>
    <lineage>
        <taxon>unclassified sequences</taxon>
        <taxon>metagenomes</taxon>
        <taxon>organismal metagenomes</taxon>
    </lineage>
</organism>
<dbReference type="EMBL" id="SNRY01002553">
    <property type="protein sequence ID" value="KAA6324533.1"/>
    <property type="molecule type" value="Genomic_DNA"/>
</dbReference>
<sequence>MTATLNDTIKFTDITIHTLSELVDEPELDEKLLLKPPYRFVFDIVMTIIKKTGFIRDIFSSDELDSGKPFVCRAFFLNI</sequence>
<dbReference type="GO" id="GO:0042073">
    <property type="term" value="P:intraciliary transport"/>
    <property type="evidence" value="ECO:0007669"/>
    <property type="project" value="TreeGrafter"/>
</dbReference>
<evidence type="ECO:0000256" key="7">
    <source>
        <dbReference type="ARBA" id="ARBA00023273"/>
    </source>
</evidence>
<evidence type="ECO:0000256" key="3">
    <source>
        <dbReference type="ARBA" id="ARBA00022490"/>
    </source>
</evidence>
<evidence type="ECO:0000313" key="10">
    <source>
        <dbReference type="EMBL" id="KAA6324533.1"/>
    </source>
</evidence>
<evidence type="ECO:0000256" key="1">
    <source>
        <dbReference type="ARBA" id="ARBA00004120"/>
    </source>
</evidence>
<gene>
    <name evidence="10" type="ORF">EZS27_026150</name>
</gene>
<dbReference type="InterPro" id="IPR018799">
    <property type="entry name" value="TRAF3IP1"/>
</dbReference>
<proteinExistence type="inferred from homology"/>
<dbReference type="Gene3D" id="1.10.418.50">
    <property type="entry name" value="Microtubule-binding protein MIP-T3"/>
    <property type="match status" value="1"/>
</dbReference>
<dbReference type="Pfam" id="PF10243">
    <property type="entry name" value="MIP-T3"/>
    <property type="match status" value="1"/>
</dbReference>
<keyword evidence="4" id="KW-0970">Cilium biogenesis/degradation</keyword>
<keyword evidence="5" id="KW-0175">Coiled coil</keyword>
<dbReference type="GO" id="GO:0036064">
    <property type="term" value="C:ciliary basal body"/>
    <property type="evidence" value="ECO:0007669"/>
    <property type="project" value="TreeGrafter"/>
</dbReference>
<dbReference type="GO" id="GO:0070507">
    <property type="term" value="P:regulation of microtubule cytoskeleton organization"/>
    <property type="evidence" value="ECO:0007669"/>
    <property type="project" value="TreeGrafter"/>
</dbReference>
<dbReference type="AlphaFoldDB" id="A0A5J4QVI3"/>